<gene>
    <name evidence="2" type="ORF">JOM49_003459</name>
</gene>
<evidence type="ECO:0000313" key="3">
    <source>
        <dbReference type="Proteomes" id="UP000741013"/>
    </source>
</evidence>
<name>A0ABS4PRJ1_9PSEU</name>
<evidence type="ECO:0000313" key="2">
    <source>
        <dbReference type="EMBL" id="MBP2181933.1"/>
    </source>
</evidence>
<accession>A0ABS4PRJ1</accession>
<keyword evidence="3" id="KW-1185">Reference proteome</keyword>
<evidence type="ECO:0000259" key="1">
    <source>
        <dbReference type="Pfam" id="PF04149"/>
    </source>
</evidence>
<reference evidence="2 3" key="1">
    <citation type="submission" date="2021-03" db="EMBL/GenBank/DDBJ databases">
        <title>Sequencing the genomes of 1000 actinobacteria strains.</title>
        <authorList>
            <person name="Klenk H.-P."/>
        </authorList>
    </citation>
    <scope>NUCLEOTIDE SEQUENCE [LARGE SCALE GENOMIC DNA]</scope>
    <source>
        <strain evidence="2 3">DSM 45510</strain>
    </source>
</reference>
<proteinExistence type="predicted"/>
<dbReference type="Pfam" id="PF04149">
    <property type="entry name" value="DUF397"/>
    <property type="match status" value="1"/>
</dbReference>
<organism evidence="2 3">
    <name type="scientific">Amycolatopsis magusensis</name>
    <dbReference type="NCBI Taxonomy" id="882444"/>
    <lineage>
        <taxon>Bacteria</taxon>
        <taxon>Bacillati</taxon>
        <taxon>Actinomycetota</taxon>
        <taxon>Actinomycetes</taxon>
        <taxon>Pseudonocardiales</taxon>
        <taxon>Pseudonocardiaceae</taxon>
        <taxon>Amycolatopsis</taxon>
    </lineage>
</organism>
<comment type="caution">
    <text evidence="2">The sequence shown here is derived from an EMBL/GenBank/DDBJ whole genome shotgun (WGS) entry which is preliminary data.</text>
</comment>
<dbReference type="Proteomes" id="UP000741013">
    <property type="component" value="Unassembled WGS sequence"/>
</dbReference>
<dbReference type="InterPro" id="IPR007278">
    <property type="entry name" value="DUF397"/>
</dbReference>
<sequence length="70" mass="7569">MGNPRVVEVDSSGLRWIKSSASGSDPDKCVEIAFDDQVVLVRDSKDRGGPRLNFSDAGWVAFLTSVRKGS</sequence>
<protein>
    <recommendedName>
        <fullName evidence="1">DUF397 domain-containing protein</fullName>
    </recommendedName>
</protein>
<dbReference type="EMBL" id="JAGGMS010000001">
    <property type="protein sequence ID" value="MBP2181933.1"/>
    <property type="molecule type" value="Genomic_DNA"/>
</dbReference>
<dbReference type="RefSeq" id="WP_308158772.1">
    <property type="nucleotide sequence ID" value="NZ_JAGGMS010000001.1"/>
</dbReference>
<feature type="domain" description="DUF397" evidence="1">
    <location>
        <begin position="14"/>
        <end position="67"/>
    </location>
</feature>